<keyword evidence="2" id="KW-1185">Reference proteome</keyword>
<dbReference type="InterPro" id="IPR011990">
    <property type="entry name" value="TPR-like_helical_dom_sf"/>
</dbReference>
<name>A0A5J6LDC1_9GAMM</name>
<dbReference type="InterPro" id="IPR010323">
    <property type="entry name" value="DUF924"/>
</dbReference>
<dbReference type="AlphaFoldDB" id="A0A5J6LDC1"/>
<sequence length="178" mass="20923">MFQEVIDFWFNELEPKQWWQKDDRLDSMIQKRFGYLHSQAKAGELFTWRKTALGSLAEVIVLDQFSRNIYRDTPDSFACDPMALALAQFAISKNLEKQLSDIQCSFLYMPFMHSESKLIHVEAVKLYEALGIQNSLDFEYKHKAIIDRFGRYPHRNKILGRNSTEEEKAFLKQPNSGF</sequence>
<evidence type="ECO:0000313" key="2">
    <source>
        <dbReference type="Proteomes" id="UP000325606"/>
    </source>
</evidence>
<dbReference type="RefSeq" id="WP_151055177.1">
    <property type="nucleotide sequence ID" value="NZ_CP044222.1"/>
</dbReference>
<dbReference type="Proteomes" id="UP000325606">
    <property type="component" value="Chromosome"/>
</dbReference>
<dbReference type="Gene3D" id="1.25.40.10">
    <property type="entry name" value="Tetratricopeptide repeat domain"/>
    <property type="match status" value="1"/>
</dbReference>
<evidence type="ECO:0000313" key="1">
    <source>
        <dbReference type="EMBL" id="QEW06619.1"/>
    </source>
</evidence>
<organism evidence="1 2">
    <name type="scientific">Nitrincola iocasae</name>
    <dbReference type="NCBI Taxonomy" id="2614693"/>
    <lineage>
        <taxon>Bacteria</taxon>
        <taxon>Pseudomonadati</taxon>
        <taxon>Pseudomonadota</taxon>
        <taxon>Gammaproteobacteria</taxon>
        <taxon>Oceanospirillales</taxon>
        <taxon>Oceanospirillaceae</taxon>
        <taxon>Nitrincola</taxon>
    </lineage>
</organism>
<gene>
    <name evidence="1" type="ORF">F5I99_08940</name>
</gene>
<dbReference type="KEGG" id="nik:F5I99_08940"/>
<dbReference type="EMBL" id="CP044222">
    <property type="protein sequence ID" value="QEW06619.1"/>
    <property type="molecule type" value="Genomic_DNA"/>
</dbReference>
<dbReference type="SUPFAM" id="SSF48452">
    <property type="entry name" value="TPR-like"/>
    <property type="match status" value="1"/>
</dbReference>
<accession>A0A5J6LDC1</accession>
<dbReference type="Gene3D" id="1.20.58.320">
    <property type="entry name" value="TPR-like"/>
    <property type="match status" value="1"/>
</dbReference>
<proteinExistence type="predicted"/>
<dbReference type="Pfam" id="PF06041">
    <property type="entry name" value="DUF924"/>
    <property type="match status" value="1"/>
</dbReference>
<reference evidence="1 2" key="1">
    <citation type="submission" date="2019-09" db="EMBL/GenBank/DDBJ databases">
        <title>Nitrincola iocasae sp. nov., a bacterium isolated from the sediment collected at a cold seep field in South China Sea.</title>
        <authorList>
            <person name="Zhang H."/>
            <person name="Wang H."/>
            <person name="Li C."/>
        </authorList>
    </citation>
    <scope>NUCLEOTIDE SEQUENCE [LARGE SCALE GENOMIC DNA]</scope>
    <source>
        <strain evidence="1 2">KXZD1103</strain>
    </source>
</reference>
<protein>
    <submittedName>
        <fullName evidence="1">DUF924 domain-containing protein</fullName>
    </submittedName>
</protein>